<evidence type="ECO:0000313" key="3">
    <source>
        <dbReference type="EMBL" id="PGH01250.1"/>
    </source>
</evidence>
<name>A0A2B7WXE3_POLH7</name>
<accession>A0A2B7WXE3</accession>
<proteinExistence type="predicted"/>
<protein>
    <submittedName>
        <fullName evidence="3">Uncharacterized protein</fullName>
    </submittedName>
</protein>
<keyword evidence="2" id="KW-0812">Transmembrane</keyword>
<gene>
    <name evidence="3" type="ORF">AJ80_09034</name>
</gene>
<comment type="caution">
    <text evidence="3">The sequence shown here is derived from an EMBL/GenBank/DDBJ whole genome shotgun (WGS) entry which is preliminary data.</text>
</comment>
<feature type="region of interest" description="Disordered" evidence="1">
    <location>
        <begin position="80"/>
        <end position="104"/>
    </location>
</feature>
<feature type="compositionally biased region" description="Low complexity" evidence="1">
    <location>
        <begin position="121"/>
        <end position="135"/>
    </location>
</feature>
<keyword evidence="2" id="KW-1133">Transmembrane helix</keyword>
<evidence type="ECO:0000256" key="1">
    <source>
        <dbReference type="SAM" id="MobiDB-lite"/>
    </source>
</evidence>
<keyword evidence="4" id="KW-1185">Reference proteome</keyword>
<sequence length="164" mass="17940">MNHAPNLQPPRSGDIKPIHYTPPASVAREIALMFGFIGLCVLTMVVYWLFWQANQRRNAIKETSRLEAFNARIRESEKQAAQAQAQAKLATRSKTRSGSGDSSEDVFVHDEVNVELVVAGSRSSSTTTTTTAQSSPRRGGRNGTSTAVVGDMYGLAEMERELIV</sequence>
<feature type="transmembrane region" description="Helical" evidence="2">
    <location>
        <begin position="30"/>
        <end position="51"/>
    </location>
</feature>
<dbReference type="EMBL" id="PDNA01000239">
    <property type="protein sequence ID" value="PGH01250.1"/>
    <property type="molecule type" value="Genomic_DNA"/>
</dbReference>
<keyword evidence="2" id="KW-0472">Membrane</keyword>
<reference evidence="3 4" key="1">
    <citation type="submission" date="2017-10" db="EMBL/GenBank/DDBJ databases">
        <title>Comparative genomics in systemic dimorphic fungi from Ajellomycetaceae.</title>
        <authorList>
            <person name="Munoz J.F."/>
            <person name="Mcewen J.G."/>
            <person name="Clay O.K."/>
            <person name="Cuomo C.A."/>
        </authorList>
    </citation>
    <scope>NUCLEOTIDE SEQUENCE [LARGE SCALE GENOMIC DNA]</scope>
    <source>
        <strain evidence="3 4">UAMH7299</strain>
    </source>
</reference>
<dbReference type="OrthoDB" id="3436553at2759"/>
<feature type="region of interest" description="Disordered" evidence="1">
    <location>
        <begin position="119"/>
        <end position="147"/>
    </location>
</feature>
<evidence type="ECO:0000256" key="2">
    <source>
        <dbReference type="SAM" id="Phobius"/>
    </source>
</evidence>
<dbReference type="STRING" id="1447883.A0A2B7WXE3"/>
<evidence type="ECO:0000313" key="4">
    <source>
        <dbReference type="Proteomes" id="UP000224634"/>
    </source>
</evidence>
<dbReference type="Proteomes" id="UP000224634">
    <property type="component" value="Unassembled WGS sequence"/>
</dbReference>
<organism evidence="3 4">
    <name type="scientific">Polytolypa hystricis (strain UAMH7299)</name>
    <dbReference type="NCBI Taxonomy" id="1447883"/>
    <lineage>
        <taxon>Eukaryota</taxon>
        <taxon>Fungi</taxon>
        <taxon>Dikarya</taxon>
        <taxon>Ascomycota</taxon>
        <taxon>Pezizomycotina</taxon>
        <taxon>Eurotiomycetes</taxon>
        <taxon>Eurotiomycetidae</taxon>
        <taxon>Onygenales</taxon>
        <taxon>Onygenales incertae sedis</taxon>
        <taxon>Polytolypa</taxon>
    </lineage>
</organism>
<dbReference type="AlphaFoldDB" id="A0A2B7WXE3"/>